<gene>
    <name evidence="8" type="ORF">GTHE00462_LOCUS3948</name>
    <name evidence="9" type="ORF">GTHE00462_LOCUS3949</name>
</gene>
<dbReference type="EMBL" id="HBKN01004795">
    <property type="protein sequence ID" value="CAE2256693.1"/>
    <property type="molecule type" value="Transcribed_RNA"/>
</dbReference>
<keyword evidence="4 7" id="KW-1133">Transmembrane helix</keyword>
<dbReference type="PANTHER" id="PTHR19139">
    <property type="entry name" value="AQUAPORIN TRANSPORTER"/>
    <property type="match status" value="1"/>
</dbReference>
<evidence type="ECO:0000256" key="1">
    <source>
        <dbReference type="ARBA" id="ARBA00004141"/>
    </source>
</evidence>
<accession>A0A6U5WNP2</accession>
<evidence type="ECO:0008006" key="10">
    <source>
        <dbReference type="Google" id="ProtNLM"/>
    </source>
</evidence>
<evidence type="ECO:0000256" key="6">
    <source>
        <dbReference type="RuleBase" id="RU000477"/>
    </source>
</evidence>
<comment type="subcellular location">
    <subcellularLocation>
        <location evidence="1">Membrane</location>
        <topology evidence="1">Multi-pass membrane protein</topology>
    </subcellularLocation>
</comment>
<dbReference type="EMBL" id="HBKN01004796">
    <property type="protein sequence ID" value="CAE2256699.1"/>
    <property type="molecule type" value="Transcribed_RNA"/>
</dbReference>
<evidence type="ECO:0000256" key="3">
    <source>
        <dbReference type="ARBA" id="ARBA00022692"/>
    </source>
</evidence>
<evidence type="ECO:0000256" key="7">
    <source>
        <dbReference type="SAM" id="Phobius"/>
    </source>
</evidence>
<dbReference type="InterPro" id="IPR000425">
    <property type="entry name" value="MIP"/>
</dbReference>
<dbReference type="GO" id="GO:0005886">
    <property type="term" value="C:plasma membrane"/>
    <property type="evidence" value="ECO:0007669"/>
    <property type="project" value="TreeGrafter"/>
</dbReference>
<dbReference type="PANTHER" id="PTHR19139:SF199">
    <property type="entry name" value="MIP17260P"/>
    <property type="match status" value="1"/>
</dbReference>
<dbReference type="Gene3D" id="1.20.1080.10">
    <property type="entry name" value="Glycerol uptake facilitator protein"/>
    <property type="match status" value="1"/>
</dbReference>
<organism evidence="8">
    <name type="scientific">Guillardia theta</name>
    <name type="common">Cryptophyte</name>
    <name type="synonym">Cryptomonas phi</name>
    <dbReference type="NCBI Taxonomy" id="55529"/>
    <lineage>
        <taxon>Eukaryota</taxon>
        <taxon>Cryptophyceae</taxon>
        <taxon>Pyrenomonadales</taxon>
        <taxon>Geminigeraceae</taxon>
        <taxon>Guillardia</taxon>
    </lineage>
</organism>
<evidence type="ECO:0000256" key="4">
    <source>
        <dbReference type="ARBA" id="ARBA00022989"/>
    </source>
</evidence>
<feature type="transmembrane region" description="Helical" evidence="7">
    <location>
        <begin position="42"/>
        <end position="66"/>
    </location>
</feature>
<keyword evidence="6" id="KW-0813">Transport</keyword>
<evidence type="ECO:0000256" key="5">
    <source>
        <dbReference type="ARBA" id="ARBA00023136"/>
    </source>
</evidence>
<dbReference type="GO" id="GO:0015250">
    <property type="term" value="F:water channel activity"/>
    <property type="evidence" value="ECO:0007669"/>
    <property type="project" value="TreeGrafter"/>
</dbReference>
<protein>
    <recommendedName>
        <fullName evidence="10">Aquaporin</fullName>
    </recommendedName>
</protein>
<comment type="similarity">
    <text evidence="2 6">Belongs to the MIP/aquaporin (TC 1.A.8) family.</text>
</comment>
<keyword evidence="5 7" id="KW-0472">Membrane</keyword>
<dbReference type="InterPro" id="IPR034294">
    <property type="entry name" value="Aquaporin_transptr"/>
</dbReference>
<sequence length="196" mass="20289">MVASAFGMGILVLAYATGHHSGGQINCAVTLSLVLGGQVPWFQGLANFIAQMLGSVLGAIILTWIFPCEMDMTNSLGTNVVNPAFGYGAAFSGEVAMTFLLCYVVWETAVTARCGQAACIPIGFAVFLAHVVLLPIGASLICVTVTHLILLLQMVALSTPPAPSARPSSLACEVVPSTSPGTRATLASISLTCMQR</sequence>
<feature type="transmembrane region" description="Helical" evidence="7">
    <location>
        <begin position="126"/>
        <end position="152"/>
    </location>
</feature>
<proteinExistence type="inferred from homology"/>
<reference evidence="8" key="1">
    <citation type="submission" date="2021-01" db="EMBL/GenBank/DDBJ databases">
        <authorList>
            <person name="Corre E."/>
            <person name="Pelletier E."/>
            <person name="Niang G."/>
            <person name="Scheremetjew M."/>
            <person name="Finn R."/>
            <person name="Kale V."/>
            <person name="Holt S."/>
            <person name="Cochrane G."/>
            <person name="Meng A."/>
            <person name="Brown T."/>
            <person name="Cohen L."/>
        </authorList>
    </citation>
    <scope>NUCLEOTIDE SEQUENCE</scope>
    <source>
        <strain evidence="8">CCMP 2712</strain>
    </source>
</reference>
<dbReference type="Pfam" id="PF00230">
    <property type="entry name" value="MIP"/>
    <property type="match status" value="1"/>
</dbReference>
<dbReference type="SUPFAM" id="SSF81338">
    <property type="entry name" value="Aquaporin-like"/>
    <property type="match status" value="1"/>
</dbReference>
<evidence type="ECO:0000313" key="8">
    <source>
        <dbReference type="EMBL" id="CAE2256693.1"/>
    </source>
</evidence>
<dbReference type="PRINTS" id="PR00783">
    <property type="entry name" value="MINTRINSICP"/>
</dbReference>
<dbReference type="InterPro" id="IPR023271">
    <property type="entry name" value="Aquaporin-like"/>
</dbReference>
<name>A0A6U5WNP2_GUITH</name>
<feature type="transmembrane region" description="Helical" evidence="7">
    <location>
        <begin position="87"/>
        <end position="106"/>
    </location>
</feature>
<evidence type="ECO:0000313" key="9">
    <source>
        <dbReference type="EMBL" id="CAE2256699.1"/>
    </source>
</evidence>
<evidence type="ECO:0000256" key="2">
    <source>
        <dbReference type="ARBA" id="ARBA00006175"/>
    </source>
</evidence>
<keyword evidence="3 6" id="KW-0812">Transmembrane</keyword>
<dbReference type="AlphaFoldDB" id="A0A6U5WNP2"/>